<dbReference type="Pfam" id="PF01261">
    <property type="entry name" value="AP_endonuc_2"/>
    <property type="match status" value="1"/>
</dbReference>
<dbReference type="PANTHER" id="PTHR12110:SF41">
    <property type="entry name" value="INOSOSE DEHYDRATASE"/>
    <property type="match status" value="1"/>
</dbReference>
<protein>
    <recommendedName>
        <fullName evidence="1">Xylose isomerase-like TIM barrel domain-containing protein</fullName>
    </recommendedName>
</protein>
<evidence type="ECO:0000313" key="2">
    <source>
        <dbReference type="EMBL" id="PWS35603.1"/>
    </source>
</evidence>
<dbReference type="AlphaFoldDB" id="A0A317FAV8"/>
<organism evidence="2 3">
    <name type="scientific">Falsiroseomonas bella</name>
    <dbReference type="NCBI Taxonomy" id="2184016"/>
    <lineage>
        <taxon>Bacteria</taxon>
        <taxon>Pseudomonadati</taxon>
        <taxon>Pseudomonadota</taxon>
        <taxon>Alphaproteobacteria</taxon>
        <taxon>Acetobacterales</taxon>
        <taxon>Roseomonadaceae</taxon>
        <taxon>Falsiroseomonas</taxon>
    </lineage>
</organism>
<evidence type="ECO:0000313" key="3">
    <source>
        <dbReference type="Proteomes" id="UP000245765"/>
    </source>
</evidence>
<evidence type="ECO:0000259" key="1">
    <source>
        <dbReference type="Pfam" id="PF01261"/>
    </source>
</evidence>
<dbReference type="RefSeq" id="WP_109871969.1">
    <property type="nucleotide sequence ID" value="NZ_QGNA01000004.1"/>
</dbReference>
<dbReference type="InterPro" id="IPR050312">
    <property type="entry name" value="IolE/XylAMocC-like"/>
</dbReference>
<accession>A0A317FAV8</accession>
<comment type="caution">
    <text evidence="2">The sequence shown here is derived from an EMBL/GenBank/DDBJ whole genome shotgun (WGS) entry which is preliminary data.</text>
</comment>
<dbReference type="SUPFAM" id="SSF51658">
    <property type="entry name" value="Xylose isomerase-like"/>
    <property type="match status" value="1"/>
</dbReference>
<dbReference type="InterPro" id="IPR013022">
    <property type="entry name" value="Xyl_isomerase-like_TIM-brl"/>
</dbReference>
<dbReference type="EMBL" id="QGNA01000004">
    <property type="protein sequence ID" value="PWS35603.1"/>
    <property type="molecule type" value="Genomic_DNA"/>
</dbReference>
<sequence>MNPLCVHPLVFIPRWTRAAGPLALERAATSGFDMMIVPGRDPAEVDVPDIARRAEAAGLRLICNTTHPPEADPASDDPAVAARGAARLLDALRLARDLGAMQLGGIPHAAWGKAPGPVTPRGRAHAVAALARASELAAASGLRITLECVNRFENALLNTAEDALALIAEVGAPNLFVHLDTHHMLIEEAEPALAVTKALPRLGFLEFSESHRGPLGTGNVDVRAVAGAARGYAGPIGFEAFSAAILDPALAAHLCVWRSTYTDADAVARHAARRIRAALQGD</sequence>
<gene>
    <name evidence="2" type="ORF">DFH01_18580</name>
</gene>
<dbReference type="OrthoDB" id="9801426at2"/>
<dbReference type="PANTHER" id="PTHR12110">
    <property type="entry name" value="HYDROXYPYRUVATE ISOMERASE"/>
    <property type="match status" value="1"/>
</dbReference>
<dbReference type="InterPro" id="IPR036237">
    <property type="entry name" value="Xyl_isomerase-like_sf"/>
</dbReference>
<reference evidence="3" key="1">
    <citation type="submission" date="2018-05" db="EMBL/GenBank/DDBJ databases">
        <authorList>
            <person name="Du Z."/>
            <person name="Wang X."/>
        </authorList>
    </citation>
    <scope>NUCLEOTIDE SEQUENCE [LARGE SCALE GENOMIC DNA]</scope>
    <source>
        <strain evidence="3">CQN31</strain>
    </source>
</reference>
<name>A0A317FAV8_9PROT</name>
<dbReference type="Proteomes" id="UP000245765">
    <property type="component" value="Unassembled WGS sequence"/>
</dbReference>
<feature type="domain" description="Xylose isomerase-like TIM barrel" evidence="1">
    <location>
        <begin position="25"/>
        <end position="248"/>
    </location>
</feature>
<keyword evidence="3" id="KW-1185">Reference proteome</keyword>
<proteinExistence type="predicted"/>
<dbReference type="Gene3D" id="3.20.20.150">
    <property type="entry name" value="Divalent-metal-dependent TIM barrel enzymes"/>
    <property type="match status" value="1"/>
</dbReference>